<dbReference type="EMBL" id="JALAOH010000090">
    <property type="protein sequence ID" value="MCY8318759.1"/>
    <property type="molecule type" value="Genomic_DNA"/>
</dbReference>
<dbReference type="InterPro" id="IPR041256">
    <property type="entry name" value="CdiI_4"/>
</dbReference>
<name>A0AAP3CLS6_BACVA</name>
<feature type="domain" description="CDI immunity protein" evidence="1">
    <location>
        <begin position="7"/>
        <end position="107"/>
    </location>
</feature>
<reference evidence="2" key="1">
    <citation type="submission" date="2022-02" db="EMBL/GenBank/DDBJ databases">
        <title>Crop Bioprotection Bacillus Genome Sequencing.</title>
        <authorList>
            <person name="Dunlap C."/>
        </authorList>
    </citation>
    <scope>NUCLEOTIDE SEQUENCE</scope>
    <source>
        <strain evidence="2">98-1</strain>
    </source>
</reference>
<dbReference type="CDD" id="cd20688">
    <property type="entry name" value="CdiI_Ecoli_Nm-like"/>
    <property type="match status" value="1"/>
</dbReference>
<accession>A0AAP3CLS6</accession>
<evidence type="ECO:0000313" key="3">
    <source>
        <dbReference type="Proteomes" id="UP001067121"/>
    </source>
</evidence>
<proteinExistence type="predicted"/>
<organism evidence="2 3">
    <name type="scientific">Bacillus vallismortis</name>
    <dbReference type="NCBI Taxonomy" id="72361"/>
    <lineage>
        <taxon>Bacteria</taxon>
        <taxon>Bacillati</taxon>
        <taxon>Bacillota</taxon>
        <taxon>Bacilli</taxon>
        <taxon>Bacillales</taxon>
        <taxon>Bacillaceae</taxon>
        <taxon>Bacillus</taxon>
    </lineage>
</organism>
<dbReference type="Proteomes" id="UP001067121">
    <property type="component" value="Unassembled WGS sequence"/>
</dbReference>
<comment type="caution">
    <text evidence="2">The sequence shown here is derived from an EMBL/GenBank/DDBJ whole genome shotgun (WGS) entry which is preliminary data.</text>
</comment>
<sequence>MDNKTKELINYFFKVMGDERFLRILEKFANGEGYGIENVWCVFADDYEQWEEDYFGDEGIAFYYNYPAVEEDEEVILDYENFYKYLNEIVGQYVERHPENKSEVEKYMGTIKEKYKGYNWT</sequence>
<dbReference type="RefSeq" id="WP_019715070.1">
    <property type="nucleotide sequence ID" value="NZ_JALAOH010000090.1"/>
</dbReference>
<dbReference type="AlphaFoldDB" id="A0AAP3CLS6"/>
<gene>
    <name evidence="2" type="primary">cdiI</name>
    <name evidence="2" type="ORF">MOC71_19025</name>
</gene>
<evidence type="ECO:0000259" key="1">
    <source>
        <dbReference type="Pfam" id="PF18624"/>
    </source>
</evidence>
<dbReference type="Pfam" id="PF18624">
    <property type="entry name" value="CdiI_4"/>
    <property type="match status" value="1"/>
</dbReference>
<protein>
    <submittedName>
        <fullName evidence="2">Ribonuclease toxin immunity protein CdiI</fullName>
    </submittedName>
</protein>
<evidence type="ECO:0000313" key="2">
    <source>
        <dbReference type="EMBL" id="MCY8318759.1"/>
    </source>
</evidence>